<dbReference type="Pfam" id="PF12054">
    <property type="entry name" value="DUF3535"/>
    <property type="match status" value="1"/>
</dbReference>
<dbReference type="Pfam" id="PF00176">
    <property type="entry name" value="SNF2-rel_dom"/>
    <property type="match status" value="1"/>
</dbReference>
<evidence type="ECO:0000313" key="8">
    <source>
        <dbReference type="Proteomes" id="UP000198406"/>
    </source>
</evidence>
<evidence type="ECO:0000259" key="5">
    <source>
        <dbReference type="PROSITE" id="PS51192"/>
    </source>
</evidence>
<keyword evidence="2" id="KW-0347">Helicase</keyword>
<comment type="caution">
    <text evidence="7">The sequence shown here is derived from an EMBL/GenBank/DDBJ whole genome shotgun (WGS) entry which is preliminary data.</text>
</comment>
<dbReference type="InterPro" id="IPR001650">
    <property type="entry name" value="Helicase_C-like"/>
</dbReference>
<dbReference type="GO" id="GO:0004386">
    <property type="term" value="F:helicase activity"/>
    <property type="evidence" value="ECO:0007669"/>
    <property type="project" value="UniProtKB-KW"/>
</dbReference>
<dbReference type="PROSITE" id="PS51192">
    <property type="entry name" value="HELICASE_ATP_BIND_1"/>
    <property type="match status" value="1"/>
</dbReference>
<dbReference type="PANTHER" id="PTHR36498">
    <property type="entry name" value="TATA-BINDING PROTEIN-ASSOCIATED FACTOR 172"/>
    <property type="match status" value="1"/>
</dbReference>
<evidence type="ECO:0000256" key="1">
    <source>
        <dbReference type="ARBA" id="ARBA00022801"/>
    </source>
</evidence>
<dbReference type="InterPro" id="IPR049730">
    <property type="entry name" value="SNF2/RAD54-like_C"/>
</dbReference>
<proteinExistence type="predicted"/>
<feature type="compositionally biased region" description="Low complexity" evidence="4">
    <location>
        <begin position="13"/>
        <end position="24"/>
    </location>
</feature>
<dbReference type="EMBL" id="BDSP01000285">
    <property type="protein sequence ID" value="GAX29120.1"/>
    <property type="molecule type" value="Genomic_DNA"/>
</dbReference>
<dbReference type="InterPro" id="IPR022707">
    <property type="entry name" value="Mot1_central_dom"/>
</dbReference>
<dbReference type="InterPro" id="IPR027417">
    <property type="entry name" value="P-loop_NTPase"/>
</dbReference>
<evidence type="ECO:0000313" key="7">
    <source>
        <dbReference type="EMBL" id="GAX29120.1"/>
    </source>
</evidence>
<dbReference type="InterPro" id="IPR044972">
    <property type="entry name" value="Mot1"/>
</dbReference>
<sequence>MKRCSESVESSRKASSSPPSSLSPHTLRLLRLVLEGTVEHAEEASFHLQRCTGSPTQLWEILGRLQEGLTSPTWKTRTQAADALQGVSQQLPVSDQVNFMQSTFQDPTAYHYLRVDDLLSNSTLERILEQGQALYSTSFERYDYDQELRDDDSDETSRKSRMQRRMALQRQIMAERLGLAKITEVIGGNSGLGVSDVKAFYAETKIQAAKKRRKDAKSSNESFSVCDLLVSEINHTLGSNEANNVSHRNPQELLASELVFRMFDSAWHRRHGALLGLISLIRAWRKSYTTETAALGLWLQDVLSRALCVLALDRFGDFAGAMIADTECRTGGVVAPVRELAGQLISLLFQLASSAEKSNTLKVLQKLAEYKDSWEPRHGALTCLKYILVVLQSSETGEAREIDNRVLPETLWHTAVQSLGDESDDVKGSAAQLLLERMRGSHHIPLYFTEAFPIVIKSARDAADVSSSLVDLMELLATFLEGSASNYPECPDVVMENLGELTKILLSRLDSEFGSVRLACLRAVKSLSAVYKTNLSSKSPFITDDDLSVFCQLIQRIFVMLTAPKESTEKDDNVNYIIEAEQSAIWDLLSDICRLIQHRSTLLFKMLENELLLFYYWDSKRKMVKDEAVLPLRLAGALATFVVSTEWEMAILKHGSIIRMFLQSPLIYQFEASSLLYSCLCEKSQAFSQRETNDLLLQFLNGNSPTCLYVCQNPGLQNATFEHSFVSNCRVAFKTFLTTFHETTQGASGERYKALWTEELLRRGYTIPEKYSKMSSLLTMRIETLIAGAIVMACFPAKLTPIIRPLMTSLLNEQQTGDRISILTSAFTVLLEKMDPSMHSTTLTKVISKLCEIAISEDEEGNAIRSDVASDVLSSYVRRLSSVEDLLSSPLWPKIACVSTSSDTTPDQRKGLSLLRIVCERLQPDTPISAYLIATFAPALVEEACVDKDDHDDMRKMASSILRALCKLDGTLLMKRILRLLLPRLSSEAEESRLLLVTITLKDVVEGCGTAVCLFVRVLLPSVMQLMCNTSQACSHLASSIFSILVLNAPFAQSTTTVSFQECGLEPVCENVIDHLIFGLPIPNYELPTFVTDELSNSQIILRDYQKEGISWLRFLQSLRLNGSLCDSMGLGKTLQALIAVALAHYDHDNRKDGAFNEEPKSLIVCPSSVGGHWINEIKKYFPLGNVFSPLLYSGSLATRQALKSEKFTGCNIIVTSYSVLRSEVDTFCEREWMYCVLDEGHLLKNPKTATAMASKKLRAQHRLVLTGTPVQNNVNEVWAMFDFLMPNYLGSAAAFIKTYARPIMKSQLPTASTLDVQEGNSKLKILHQQTLPFILRREKEQVLRELPPKIITVFNVPLSPIQKEVYAEFCSRSEAQESLRWFESMLVSEKMDPAKMGSGVLKTILFLRLLCSHPTLVLPEQHKASEKVVPLLYSIESSGKISALQYLLSEAGILSEQAMGADGDYSALYSDLPEDECEDLSSQMISHNDFVEAENVERFGDTRCLIFAQFTRTLDIVENMLLKLKFPSVKYSRIDGKVPAEKRAALAEGFNTDKSVSIMLLTTRVGSLGLNLTGANMVIMLESDFNPFADLQAIDRAHRIGQNDSVRVFKLITKDSIEESIQLIQNQKLKVSDALVNADNSTMFQMGTDKLLDLFATKPRETAGVDLEHIDLDALLAAYADEYTSLSAIHFSQSL</sequence>
<dbReference type="Pfam" id="PF00271">
    <property type="entry name" value="Helicase_C"/>
    <property type="match status" value="1"/>
</dbReference>
<evidence type="ECO:0000259" key="6">
    <source>
        <dbReference type="PROSITE" id="PS51194"/>
    </source>
</evidence>
<keyword evidence="2" id="KW-0067">ATP-binding</keyword>
<dbReference type="GO" id="GO:0017025">
    <property type="term" value="F:TBP-class protein binding"/>
    <property type="evidence" value="ECO:0007669"/>
    <property type="project" value="InterPro"/>
</dbReference>
<dbReference type="InterPro" id="IPR000330">
    <property type="entry name" value="SNF2_N"/>
</dbReference>
<feature type="compositionally biased region" description="Basic and acidic residues" evidence="4">
    <location>
        <begin position="1"/>
        <end position="12"/>
    </location>
</feature>
<dbReference type="Proteomes" id="UP000198406">
    <property type="component" value="Unassembled WGS sequence"/>
</dbReference>
<protein>
    <submittedName>
        <fullName evidence="7">TATA-binding protein-associated factor</fullName>
    </submittedName>
</protein>
<dbReference type="PANTHER" id="PTHR36498:SF1">
    <property type="entry name" value="TATA-BINDING PROTEIN-ASSOCIATED FACTOR 172"/>
    <property type="match status" value="1"/>
</dbReference>
<gene>
    <name evidence="7" type="ORF">FisN_7Hh283</name>
</gene>
<dbReference type="SMART" id="SM00487">
    <property type="entry name" value="DEXDc"/>
    <property type="match status" value="1"/>
</dbReference>
<accession>A0A1Z5KS25</accession>
<dbReference type="Gene3D" id="3.40.50.300">
    <property type="entry name" value="P-loop containing nucleotide triphosphate hydrolases"/>
    <property type="match status" value="1"/>
</dbReference>
<dbReference type="SMART" id="SM00490">
    <property type="entry name" value="HELICc"/>
    <property type="match status" value="1"/>
</dbReference>
<feature type="domain" description="Helicase C-terminal" evidence="6">
    <location>
        <begin position="1484"/>
        <end position="1644"/>
    </location>
</feature>
<organism evidence="7 8">
    <name type="scientific">Fistulifera solaris</name>
    <name type="common">Oleaginous diatom</name>
    <dbReference type="NCBI Taxonomy" id="1519565"/>
    <lineage>
        <taxon>Eukaryota</taxon>
        <taxon>Sar</taxon>
        <taxon>Stramenopiles</taxon>
        <taxon>Ochrophyta</taxon>
        <taxon>Bacillariophyta</taxon>
        <taxon>Bacillariophyceae</taxon>
        <taxon>Bacillariophycidae</taxon>
        <taxon>Naviculales</taxon>
        <taxon>Naviculaceae</taxon>
        <taxon>Fistulifera</taxon>
    </lineage>
</organism>
<dbReference type="OrthoDB" id="10252227at2759"/>
<feature type="domain" description="Helicase ATP-binding" evidence="5">
    <location>
        <begin position="1114"/>
        <end position="1288"/>
    </location>
</feature>
<dbReference type="PROSITE" id="PS51194">
    <property type="entry name" value="HELICASE_CTER"/>
    <property type="match status" value="1"/>
</dbReference>
<evidence type="ECO:0000256" key="2">
    <source>
        <dbReference type="ARBA" id="ARBA00022806"/>
    </source>
</evidence>
<dbReference type="CDD" id="cd18793">
    <property type="entry name" value="SF2_C_SNF"/>
    <property type="match status" value="1"/>
</dbReference>
<dbReference type="InterPro" id="IPR016024">
    <property type="entry name" value="ARM-type_fold"/>
</dbReference>
<keyword evidence="3" id="KW-0238">DNA-binding</keyword>
<keyword evidence="2" id="KW-0547">Nucleotide-binding</keyword>
<evidence type="ECO:0000256" key="4">
    <source>
        <dbReference type="SAM" id="MobiDB-lite"/>
    </source>
</evidence>
<dbReference type="SUPFAM" id="SSF48371">
    <property type="entry name" value="ARM repeat"/>
    <property type="match status" value="1"/>
</dbReference>
<reference evidence="7 8" key="1">
    <citation type="journal article" date="2015" name="Plant Cell">
        <title>Oil accumulation by the oleaginous diatom Fistulifera solaris as revealed by the genome and transcriptome.</title>
        <authorList>
            <person name="Tanaka T."/>
            <person name="Maeda Y."/>
            <person name="Veluchamy A."/>
            <person name="Tanaka M."/>
            <person name="Abida H."/>
            <person name="Marechal E."/>
            <person name="Bowler C."/>
            <person name="Muto M."/>
            <person name="Sunaga Y."/>
            <person name="Tanaka M."/>
            <person name="Yoshino T."/>
            <person name="Taniguchi T."/>
            <person name="Fukuda Y."/>
            <person name="Nemoto M."/>
            <person name="Matsumoto M."/>
            <person name="Wong P.S."/>
            <person name="Aburatani S."/>
            <person name="Fujibuchi W."/>
        </authorList>
    </citation>
    <scope>NUCLEOTIDE SEQUENCE [LARGE SCALE GENOMIC DNA]</scope>
    <source>
        <strain evidence="7 8">JPCC DA0580</strain>
    </source>
</reference>
<dbReference type="InterPro" id="IPR038718">
    <property type="entry name" value="SNF2-like_sf"/>
</dbReference>
<dbReference type="InParanoid" id="A0A1Z5KS25"/>
<dbReference type="InterPro" id="IPR014001">
    <property type="entry name" value="Helicase_ATP-bd"/>
</dbReference>
<dbReference type="Gene3D" id="1.25.10.10">
    <property type="entry name" value="Leucine-rich Repeat Variant"/>
    <property type="match status" value="2"/>
</dbReference>
<dbReference type="GO" id="GO:0003677">
    <property type="term" value="F:DNA binding"/>
    <property type="evidence" value="ECO:0007669"/>
    <property type="project" value="UniProtKB-KW"/>
</dbReference>
<feature type="region of interest" description="Disordered" evidence="4">
    <location>
        <begin position="1"/>
        <end position="24"/>
    </location>
</feature>
<keyword evidence="8" id="KW-1185">Reference proteome</keyword>
<dbReference type="GO" id="GO:0016887">
    <property type="term" value="F:ATP hydrolysis activity"/>
    <property type="evidence" value="ECO:0007669"/>
    <property type="project" value="InterPro"/>
</dbReference>
<evidence type="ECO:0000256" key="3">
    <source>
        <dbReference type="ARBA" id="ARBA00023125"/>
    </source>
</evidence>
<dbReference type="Gene3D" id="3.40.50.10810">
    <property type="entry name" value="Tandem AAA-ATPase domain"/>
    <property type="match status" value="1"/>
</dbReference>
<name>A0A1Z5KS25_FISSO</name>
<dbReference type="SUPFAM" id="SSF52540">
    <property type="entry name" value="P-loop containing nucleoside triphosphate hydrolases"/>
    <property type="match status" value="2"/>
</dbReference>
<keyword evidence="1" id="KW-0378">Hydrolase</keyword>
<dbReference type="InterPro" id="IPR011989">
    <property type="entry name" value="ARM-like"/>
</dbReference>
<dbReference type="GO" id="GO:0005524">
    <property type="term" value="F:ATP binding"/>
    <property type="evidence" value="ECO:0007669"/>
    <property type="project" value="InterPro"/>
</dbReference>